<name>A0A8R7QIR8_TRIUA</name>
<sequence>MGLMALSRLMSMRRDRRHPKIKSRSMSIASAAKRKGSPGRQVDNPRGRKRRRYSVPDLPK</sequence>
<proteinExistence type="predicted"/>
<dbReference type="Proteomes" id="UP000015106">
    <property type="component" value="Chromosome 5"/>
</dbReference>
<keyword evidence="3" id="KW-1185">Reference proteome</keyword>
<dbReference type="Gramene" id="TuG1812G0500002904.01.T01">
    <property type="protein sequence ID" value="TuG1812G0500002904.01.T01"/>
    <property type="gene ID" value="TuG1812G0500002904.01"/>
</dbReference>
<accession>A0A8R7QIR8</accession>
<evidence type="ECO:0000256" key="1">
    <source>
        <dbReference type="SAM" id="MobiDB-lite"/>
    </source>
</evidence>
<dbReference type="AlphaFoldDB" id="A0A8R7QIR8"/>
<reference evidence="2" key="3">
    <citation type="submission" date="2022-06" db="UniProtKB">
        <authorList>
            <consortium name="EnsemblPlants"/>
        </authorList>
    </citation>
    <scope>IDENTIFICATION</scope>
</reference>
<organism evidence="2 3">
    <name type="scientific">Triticum urartu</name>
    <name type="common">Red wild einkorn</name>
    <name type="synonym">Crithodium urartu</name>
    <dbReference type="NCBI Taxonomy" id="4572"/>
    <lineage>
        <taxon>Eukaryota</taxon>
        <taxon>Viridiplantae</taxon>
        <taxon>Streptophyta</taxon>
        <taxon>Embryophyta</taxon>
        <taxon>Tracheophyta</taxon>
        <taxon>Spermatophyta</taxon>
        <taxon>Magnoliopsida</taxon>
        <taxon>Liliopsida</taxon>
        <taxon>Poales</taxon>
        <taxon>Poaceae</taxon>
        <taxon>BOP clade</taxon>
        <taxon>Pooideae</taxon>
        <taxon>Triticodae</taxon>
        <taxon>Triticeae</taxon>
        <taxon>Triticinae</taxon>
        <taxon>Triticum</taxon>
    </lineage>
</organism>
<feature type="region of interest" description="Disordered" evidence="1">
    <location>
        <begin position="1"/>
        <end position="60"/>
    </location>
</feature>
<feature type="compositionally biased region" description="Low complexity" evidence="1">
    <location>
        <begin position="1"/>
        <end position="10"/>
    </location>
</feature>
<feature type="compositionally biased region" description="Basic residues" evidence="1">
    <location>
        <begin position="14"/>
        <end position="23"/>
    </location>
</feature>
<dbReference type="EnsemblPlants" id="TuG1812G0500002904.01.T01">
    <property type="protein sequence ID" value="TuG1812G0500002904.01.T01"/>
    <property type="gene ID" value="TuG1812G0500002904.01"/>
</dbReference>
<reference evidence="3" key="1">
    <citation type="journal article" date="2013" name="Nature">
        <title>Draft genome of the wheat A-genome progenitor Triticum urartu.</title>
        <authorList>
            <person name="Ling H.Q."/>
            <person name="Zhao S."/>
            <person name="Liu D."/>
            <person name="Wang J."/>
            <person name="Sun H."/>
            <person name="Zhang C."/>
            <person name="Fan H."/>
            <person name="Li D."/>
            <person name="Dong L."/>
            <person name="Tao Y."/>
            <person name="Gao C."/>
            <person name="Wu H."/>
            <person name="Li Y."/>
            <person name="Cui Y."/>
            <person name="Guo X."/>
            <person name="Zheng S."/>
            <person name="Wang B."/>
            <person name="Yu K."/>
            <person name="Liang Q."/>
            <person name="Yang W."/>
            <person name="Lou X."/>
            <person name="Chen J."/>
            <person name="Feng M."/>
            <person name="Jian J."/>
            <person name="Zhang X."/>
            <person name="Luo G."/>
            <person name="Jiang Y."/>
            <person name="Liu J."/>
            <person name="Wang Z."/>
            <person name="Sha Y."/>
            <person name="Zhang B."/>
            <person name="Wu H."/>
            <person name="Tang D."/>
            <person name="Shen Q."/>
            <person name="Xue P."/>
            <person name="Zou S."/>
            <person name="Wang X."/>
            <person name="Liu X."/>
            <person name="Wang F."/>
            <person name="Yang Y."/>
            <person name="An X."/>
            <person name="Dong Z."/>
            <person name="Zhang K."/>
            <person name="Zhang X."/>
            <person name="Luo M.C."/>
            <person name="Dvorak J."/>
            <person name="Tong Y."/>
            <person name="Wang J."/>
            <person name="Yang H."/>
            <person name="Li Z."/>
            <person name="Wang D."/>
            <person name="Zhang A."/>
            <person name="Wang J."/>
        </authorList>
    </citation>
    <scope>NUCLEOTIDE SEQUENCE</scope>
    <source>
        <strain evidence="3">cv. G1812</strain>
    </source>
</reference>
<reference evidence="2" key="2">
    <citation type="submission" date="2018-03" db="EMBL/GenBank/DDBJ databases">
        <title>The Triticum urartu genome reveals the dynamic nature of wheat genome evolution.</title>
        <authorList>
            <person name="Ling H."/>
            <person name="Ma B."/>
            <person name="Shi X."/>
            <person name="Liu H."/>
            <person name="Dong L."/>
            <person name="Sun H."/>
            <person name="Cao Y."/>
            <person name="Gao Q."/>
            <person name="Zheng S."/>
            <person name="Li Y."/>
            <person name="Yu Y."/>
            <person name="Du H."/>
            <person name="Qi M."/>
            <person name="Li Y."/>
            <person name="Yu H."/>
            <person name="Cui Y."/>
            <person name="Wang N."/>
            <person name="Chen C."/>
            <person name="Wu H."/>
            <person name="Zhao Y."/>
            <person name="Zhang J."/>
            <person name="Li Y."/>
            <person name="Zhou W."/>
            <person name="Zhang B."/>
            <person name="Hu W."/>
            <person name="Eijk M."/>
            <person name="Tang J."/>
            <person name="Witsenboer H."/>
            <person name="Zhao S."/>
            <person name="Li Z."/>
            <person name="Zhang A."/>
            <person name="Wang D."/>
            <person name="Liang C."/>
        </authorList>
    </citation>
    <scope>NUCLEOTIDE SEQUENCE [LARGE SCALE GENOMIC DNA]</scope>
    <source>
        <strain evidence="2">cv. G1812</strain>
    </source>
</reference>
<evidence type="ECO:0000313" key="3">
    <source>
        <dbReference type="Proteomes" id="UP000015106"/>
    </source>
</evidence>
<protein>
    <submittedName>
        <fullName evidence="2">Uncharacterized protein</fullName>
    </submittedName>
</protein>
<evidence type="ECO:0000313" key="2">
    <source>
        <dbReference type="EnsemblPlants" id="TuG1812G0500002904.01.T01"/>
    </source>
</evidence>